<name>A0A7X5UBT5_9GAMM</name>
<proteinExistence type="predicted"/>
<feature type="transmembrane region" description="Helical" evidence="7">
    <location>
        <begin position="274"/>
        <end position="293"/>
    </location>
</feature>
<dbReference type="Gene3D" id="1.20.1250.20">
    <property type="entry name" value="MFS general substrate transporter like domains"/>
    <property type="match status" value="1"/>
</dbReference>
<dbReference type="PANTHER" id="PTHR23517">
    <property type="entry name" value="RESISTANCE PROTEIN MDTM, PUTATIVE-RELATED-RELATED"/>
    <property type="match status" value="1"/>
</dbReference>
<evidence type="ECO:0000256" key="2">
    <source>
        <dbReference type="ARBA" id="ARBA00022448"/>
    </source>
</evidence>
<keyword evidence="3" id="KW-1003">Cell membrane</keyword>
<comment type="caution">
    <text evidence="9">The sequence shown here is derived from an EMBL/GenBank/DDBJ whole genome shotgun (WGS) entry which is preliminary data.</text>
</comment>
<reference evidence="9 10" key="1">
    <citation type="submission" date="2020-03" db="EMBL/GenBank/DDBJ databases">
        <authorList>
            <person name="Lai Q."/>
        </authorList>
    </citation>
    <scope>NUCLEOTIDE SEQUENCE [LARGE SCALE GENOMIC DNA]</scope>
    <source>
        <strain evidence="9 10">CCUG 25036</strain>
    </source>
</reference>
<feature type="transmembrane region" description="Helical" evidence="7">
    <location>
        <begin position="78"/>
        <end position="96"/>
    </location>
</feature>
<dbReference type="PROSITE" id="PS50850">
    <property type="entry name" value="MFS"/>
    <property type="match status" value="1"/>
</dbReference>
<dbReference type="InterPro" id="IPR036259">
    <property type="entry name" value="MFS_trans_sf"/>
</dbReference>
<evidence type="ECO:0000256" key="3">
    <source>
        <dbReference type="ARBA" id="ARBA00022475"/>
    </source>
</evidence>
<gene>
    <name evidence="9" type="ORF">HBF25_13770</name>
</gene>
<feature type="transmembrane region" description="Helical" evidence="7">
    <location>
        <begin position="210"/>
        <end position="231"/>
    </location>
</feature>
<dbReference type="SUPFAM" id="SSF103473">
    <property type="entry name" value="MFS general substrate transporter"/>
    <property type="match status" value="1"/>
</dbReference>
<dbReference type="AlphaFoldDB" id="A0A7X5UBT5"/>
<dbReference type="InterPro" id="IPR020846">
    <property type="entry name" value="MFS_dom"/>
</dbReference>
<evidence type="ECO:0000259" key="8">
    <source>
        <dbReference type="PROSITE" id="PS50850"/>
    </source>
</evidence>
<feature type="transmembrane region" description="Helical" evidence="7">
    <location>
        <begin position="164"/>
        <end position="182"/>
    </location>
</feature>
<dbReference type="InterPro" id="IPR050171">
    <property type="entry name" value="MFS_Transporters"/>
</dbReference>
<dbReference type="PROSITE" id="PS00216">
    <property type="entry name" value="SUGAR_TRANSPORT_1"/>
    <property type="match status" value="1"/>
</dbReference>
<evidence type="ECO:0000256" key="5">
    <source>
        <dbReference type="ARBA" id="ARBA00022989"/>
    </source>
</evidence>
<evidence type="ECO:0000256" key="7">
    <source>
        <dbReference type="SAM" id="Phobius"/>
    </source>
</evidence>
<accession>A0A7X5UBT5</accession>
<keyword evidence="6 7" id="KW-0472">Membrane</keyword>
<dbReference type="Proteomes" id="UP000490980">
    <property type="component" value="Unassembled WGS sequence"/>
</dbReference>
<evidence type="ECO:0000256" key="4">
    <source>
        <dbReference type="ARBA" id="ARBA00022692"/>
    </source>
</evidence>
<sequence length="402" mass="41536">MSTPAIPASRRSLAIHSATLIAFLAASGAPTPLYRLYQAQWHFSPTLLTTIFAVYAFALLLTLLFAGRLSDHLGRRPVIALAIGLEMLSLLSFLLADGPAWLVVARLVQGIATGLATAAIGAAMLDIDREHGATVNSIAPLIGLAVGALGSTSLVVLAPSPLHTVFIVLGLLFAIGFVMTWTTPETSGGRPGALASLRPSVAVPPHARGALLAVTPLNVAVWMLGGFYLSLMPSLVAQTTHSTSPWLGGLTVSALTFTGSMAVLAAMRVTAYRALLSGASLLIVGLVMILVATRFGSGLWLVVGSIIGGGGFGASFLGSVRAVLPLAEASDRTRLMAVFYIESYLALSVPTIAIGCVAQHYGLLLAIDIYAAIILVLALAAVGWIVSRAHHVRAPSPMPVGG</sequence>
<dbReference type="GO" id="GO:0005886">
    <property type="term" value="C:plasma membrane"/>
    <property type="evidence" value="ECO:0007669"/>
    <property type="project" value="UniProtKB-SubCell"/>
</dbReference>
<feature type="transmembrane region" description="Helical" evidence="7">
    <location>
        <begin position="137"/>
        <end position="158"/>
    </location>
</feature>
<keyword evidence="2" id="KW-0813">Transport</keyword>
<evidence type="ECO:0000256" key="1">
    <source>
        <dbReference type="ARBA" id="ARBA00004651"/>
    </source>
</evidence>
<feature type="transmembrane region" description="Helical" evidence="7">
    <location>
        <begin position="361"/>
        <end position="386"/>
    </location>
</feature>
<dbReference type="InterPro" id="IPR005829">
    <property type="entry name" value="Sugar_transporter_CS"/>
</dbReference>
<keyword evidence="10" id="KW-1185">Reference proteome</keyword>
<dbReference type="EMBL" id="JAARLZ010000007">
    <property type="protein sequence ID" value="NII07449.1"/>
    <property type="molecule type" value="Genomic_DNA"/>
</dbReference>
<feature type="transmembrane region" description="Helical" evidence="7">
    <location>
        <begin position="44"/>
        <end position="66"/>
    </location>
</feature>
<dbReference type="InterPro" id="IPR011701">
    <property type="entry name" value="MFS"/>
</dbReference>
<dbReference type="Pfam" id="PF07690">
    <property type="entry name" value="MFS_1"/>
    <property type="match status" value="1"/>
</dbReference>
<feature type="domain" description="Major facilitator superfamily (MFS) profile" evidence="8">
    <location>
        <begin position="1"/>
        <end position="402"/>
    </location>
</feature>
<evidence type="ECO:0000313" key="9">
    <source>
        <dbReference type="EMBL" id="NII07449.1"/>
    </source>
</evidence>
<keyword evidence="4 7" id="KW-0812">Transmembrane</keyword>
<feature type="transmembrane region" description="Helical" evidence="7">
    <location>
        <begin position="102"/>
        <end position="125"/>
    </location>
</feature>
<feature type="transmembrane region" description="Helical" evidence="7">
    <location>
        <begin position="246"/>
        <end position="267"/>
    </location>
</feature>
<protein>
    <submittedName>
        <fullName evidence="9">MFS transporter</fullName>
    </submittedName>
</protein>
<feature type="transmembrane region" description="Helical" evidence="7">
    <location>
        <begin position="299"/>
        <end position="323"/>
    </location>
</feature>
<organism evidence="9 10">
    <name type="scientific">Luteibacter anthropi</name>
    <dbReference type="NCBI Taxonomy" id="564369"/>
    <lineage>
        <taxon>Bacteria</taxon>
        <taxon>Pseudomonadati</taxon>
        <taxon>Pseudomonadota</taxon>
        <taxon>Gammaproteobacteria</taxon>
        <taxon>Lysobacterales</taxon>
        <taxon>Rhodanobacteraceae</taxon>
        <taxon>Luteibacter</taxon>
    </lineage>
</organism>
<dbReference type="RefSeq" id="WP_166949332.1">
    <property type="nucleotide sequence ID" value="NZ_CP077072.1"/>
</dbReference>
<dbReference type="GO" id="GO:0022857">
    <property type="term" value="F:transmembrane transporter activity"/>
    <property type="evidence" value="ECO:0007669"/>
    <property type="project" value="InterPro"/>
</dbReference>
<comment type="subcellular location">
    <subcellularLocation>
        <location evidence="1">Cell membrane</location>
        <topology evidence="1">Multi-pass membrane protein</topology>
    </subcellularLocation>
</comment>
<feature type="transmembrane region" description="Helical" evidence="7">
    <location>
        <begin position="335"/>
        <end position="355"/>
    </location>
</feature>
<keyword evidence="5 7" id="KW-1133">Transmembrane helix</keyword>
<evidence type="ECO:0000256" key="6">
    <source>
        <dbReference type="ARBA" id="ARBA00023136"/>
    </source>
</evidence>
<evidence type="ECO:0000313" key="10">
    <source>
        <dbReference type="Proteomes" id="UP000490980"/>
    </source>
</evidence>